<evidence type="ECO:0000313" key="1">
    <source>
        <dbReference type="EMBL" id="SMX29764.1"/>
    </source>
</evidence>
<gene>
    <name evidence="1" type="ORF">TRP8649_03903</name>
</gene>
<evidence type="ECO:0008006" key="3">
    <source>
        <dbReference type="Google" id="ProtNLM"/>
    </source>
</evidence>
<dbReference type="OrthoDB" id="7956241at2"/>
<organism evidence="1 2">
    <name type="scientific">Pelagimonas phthalicica</name>
    <dbReference type="NCBI Taxonomy" id="1037362"/>
    <lineage>
        <taxon>Bacteria</taxon>
        <taxon>Pseudomonadati</taxon>
        <taxon>Pseudomonadota</taxon>
        <taxon>Alphaproteobacteria</taxon>
        <taxon>Rhodobacterales</taxon>
        <taxon>Roseobacteraceae</taxon>
        <taxon>Pelagimonas</taxon>
    </lineage>
</organism>
<protein>
    <recommendedName>
        <fullName evidence="3">Translocase</fullName>
    </recommendedName>
</protein>
<proteinExistence type="predicted"/>
<dbReference type="AlphaFoldDB" id="A0A238JHT3"/>
<dbReference type="RefSeq" id="WP_099248320.1">
    <property type="nucleotide sequence ID" value="NZ_FXXP01000003.1"/>
</dbReference>
<sequence length="323" mass="33874">MARLKSTLLAGTTLVCALGIGYVMQFGLALPGQKQTAAAEPLQVTDVAEVSSATALPLPPSDVQFEIDLPDQKIELAAADAGLAGTDLPQEPLSESFGCDVRMESSPAAGAMVRLSLSSACHGSDRVTIHHQGMMFTEVMQPDGTLDITVPALSENAVFMASFASGDGAMTTAEVPSMPFYDRVAVQWRGEAGLQLHALEFGAEYFGTGHIWADTSGDLGAAARGEGGFLTRLGQRAAPEAQLVEVYSYPTGASTRDGDIALSVEAEVTAANCDTMVEAQTFELVGEADLRIRDLTLEIPGCDTAGDFLVLNNLVQDLTISAR</sequence>
<accession>A0A238JHT3</accession>
<reference evidence="2" key="1">
    <citation type="submission" date="2017-05" db="EMBL/GenBank/DDBJ databases">
        <authorList>
            <person name="Rodrigo-Torres L."/>
            <person name="Arahal R. D."/>
            <person name="Lucena T."/>
        </authorList>
    </citation>
    <scope>NUCLEOTIDE SEQUENCE [LARGE SCALE GENOMIC DNA]</scope>
    <source>
        <strain evidence="2">CECT 8649</strain>
    </source>
</reference>
<dbReference type="EMBL" id="FXXP01000003">
    <property type="protein sequence ID" value="SMX29764.1"/>
    <property type="molecule type" value="Genomic_DNA"/>
</dbReference>
<keyword evidence="2" id="KW-1185">Reference proteome</keyword>
<dbReference type="Proteomes" id="UP000225972">
    <property type="component" value="Unassembled WGS sequence"/>
</dbReference>
<name>A0A238JHT3_9RHOB</name>
<evidence type="ECO:0000313" key="2">
    <source>
        <dbReference type="Proteomes" id="UP000225972"/>
    </source>
</evidence>